<dbReference type="PRINTS" id="PR00038">
    <property type="entry name" value="HTHLUXR"/>
</dbReference>
<keyword evidence="1" id="KW-0547">Nucleotide-binding</keyword>
<evidence type="ECO:0000259" key="3">
    <source>
        <dbReference type="PROSITE" id="PS50043"/>
    </source>
</evidence>
<evidence type="ECO:0000313" key="4">
    <source>
        <dbReference type="EMBL" id="MFD1948420.1"/>
    </source>
</evidence>
<dbReference type="InterPro" id="IPR041664">
    <property type="entry name" value="AAA_16"/>
</dbReference>
<dbReference type="SUPFAM" id="SSF46894">
    <property type="entry name" value="C-terminal effector domain of the bipartite response regulators"/>
    <property type="match status" value="1"/>
</dbReference>
<organism evidence="4 5">
    <name type="scientific">Nocardioides aestuarii</name>
    <dbReference type="NCBI Taxonomy" id="252231"/>
    <lineage>
        <taxon>Bacteria</taxon>
        <taxon>Bacillati</taxon>
        <taxon>Actinomycetota</taxon>
        <taxon>Actinomycetes</taxon>
        <taxon>Propionibacteriales</taxon>
        <taxon>Nocardioidaceae</taxon>
        <taxon>Nocardioides</taxon>
    </lineage>
</organism>
<dbReference type="SUPFAM" id="SSF52540">
    <property type="entry name" value="P-loop containing nucleoside triphosphate hydrolases"/>
    <property type="match status" value="1"/>
</dbReference>
<comment type="caution">
    <text evidence="4">The sequence shown here is derived from an EMBL/GenBank/DDBJ whole genome shotgun (WGS) entry which is preliminary data.</text>
</comment>
<reference evidence="5" key="1">
    <citation type="journal article" date="2019" name="Int. J. Syst. Evol. Microbiol.">
        <title>The Global Catalogue of Microorganisms (GCM) 10K type strain sequencing project: providing services to taxonomists for standard genome sequencing and annotation.</title>
        <authorList>
            <consortium name="The Broad Institute Genomics Platform"/>
            <consortium name="The Broad Institute Genome Sequencing Center for Infectious Disease"/>
            <person name="Wu L."/>
            <person name="Ma J."/>
        </authorList>
    </citation>
    <scope>NUCLEOTIDE SEQUENCE [LARGE SCALE GENOMIC DNA]</scope>
    <source>
        <strain evidence="5">CGMCC 1.12477</strain>
    </source>
</reference>
<dbReference type="InterPro" id="IPR000792">
    <property type="entry name" value="Tscrpt_reg_LuxR_C"/>
</dbReference>
<keyword evidence="5" id="KW-1185">Reference proteome</keyword>
<dbReference type="Gene3D" id="1.10.10.10">
    <property type="entry name" value="Winged helix-like DNA-binding domain superfamily/Winged helix DNA-binding domain"/>
    <property type="match status" value="1"/>
</dbReference>
<feature type="domain" description="HTH luxR-type" evidence="3">
    <location>
        <begin position="791"/>
        <end position="856"/>
    </location>
</feature>
<dbReference type="InterPro" id="IPR016032">
    <property type="entry name" value="Sig_transdc_resp-reg_C-effctor"/>
</dbReference>
<dbReference type="PROSITE" id="PS50043">
    <property type="entry name" value="HTH_LUXR_2"/>
    <property type="match status" value="1"/>
</dbReference>
<name>A0ABW4TP54_9ACTN</name>
<dbReference type="PANTHER" id="PTHR16305:SF35">
    <property type="entry name" value="TRANSCRIPTIONAL ACTIVATOR DOMAIN"/>
    <property type="match status" value="1"/>
</dbReference>
<dbReference type="EMBL" id="JBHUGD010000003">
    <property type="protein sequence ID" value="MFD1948420.1"/>
    <property type="molecule type" value="Genomic_DNA"/>
</dbReference>
<dbReference type="SMART" id="SM00421">
    <property type="entry name" value="HTH_LUXR"/>
    <property type="match status" value="1"/>
</dbReference>
<gene>
    <name evidence="4" type="ORF">ACFSDE_16575</name>
</gene>
<dbReference type="PANTHER" id="PTHR16305">
    <property type="entry name" value="TESTICULAR SOLUBLE ADENYLYL CYCLASE"/>
    <property type="match status" value="1"/>
</dbReference>
<dbReference type="Pfam" id="PF13191">
    <property type="entry name" value="AAA_16"/>
    <property type="match status" value="1"/>
</dbReference>
<dbReference type="InterPro" id="IPR027417">
    <property type="entry name" value="P-loop_NTPase"/>
</dbReference>
<dbReference type="RefSeq" id="WP_343920455.1">
    <property type="nucleotide sequence ID" value="NZ_BAAAJT010000002.1"/>
</dbReference>
<evidence type="ECO:0000256" key="1">
    <source>
        <dbReference type="ARBA" id="ARBA00022741"/>
    </source>
</evidence>
<keyword evidence="2 4" id="KW-0067">ATP-binding</keyword>
<accession>A0ABW4TP54</accession>
<proteinExistence type="predicted"/>
<dbReference type="Proteomes" id="UP001597351">
    <property type="component" value="Unassembled WGS sequence"/>
</dbReference>
<dbReference type="CDD" id="cd06170">
    <property type="entry name" value="LuxR_C_like"/>
    <property type="match status" value="1"/>
</dbReference>
<protein>
    <submittedName>
        <fullName evidence="4">ATP-binding protein</fullName>
    </submittedName>
</protein>
<dbReference type="Pfam" id="PF00196">
    <property type="entry name" value="GerE"/>
    <property type="match status" value="1"/>
</dbReference>
<dbReference type="InterPro" id="IPR036388">
    <property type="entry name" value="WH-like_DNA-bd_sf"/>
</dbReference>
<dbReference type="Gene3D" id="3.40.50.300">
    <property type="entry name" value="P-loop containing nucleotide triphosphate hydrolases"/>
    <property type="match status" value="1"/>
</dbReference>
<dbReference type="GO" id="GO:0005524">
    <property type="term" value="F:ATP binding"/>
    <property type="evidence" value="ECO:0007669"/>
    <property type="project" value="UniProtKB-KW"/>
</dbReference>
<evidence type="ECO:0000313" key="5">
    <source>
        <dbReference type="Proteomes" id="UP001597351"/>
    </source>
</evidence>
<evidence type="ECO:0000256" key="2">
    <source>
        <dbReference type="ARBA" id="ARBA00022840"/>
    </source>
</evidence>
<sequence length="858" mass="92463">MQLLERGSELERLDAAVEQAAAGGPGAGFAISGDSGAGKSAVVAATCETATRLRVLRGHCDPLLTPRPLGPVRDLFDSAGRALLAQQGALLSEVCEAAYDLARTEPTLLVVEDLHWVDAASVEVLRFLVRRVEAMPVVLVMTYRDLEIGPGHPARSLLGDVAALEGVTPLALSPLSVDAVRQLVAHTSLDAALVHDVTGGNPFFVTEVAKEPHRPMPASVRDAVLARTHEIPASDFEILQLVASAPDHVDDRVLPRLGVDLPSLRRLDETGLLNRAAEGIVFRHELARLAIESTIPVGGAARLHARLLEALEGLEPRNPAVLTHHAVAAHDAPKASAYARQAAAEAISAGAHGEAAAFFEIALQHLGAEPPAERAQLLVDLAFQQYMTGQLPKAIRNVEATFPLWAQANDLAGEARAHAAVAIYEYYNARRRHADLHLDAASTIAQDAGDALTFRHARISAAYLAYMSSDDSAVTDHMALATAPGIDDGQDLLRLRRRLIEDVTDLSAGREEARDRILDDVDDSRRQGFDELASTLYSQLSYLDVEQGRLTAAERLLDQSLPFTVERDIPICRQWQTGVRSRLHLGKGRWNAALEDAETVLGTEGGMQVALLWPFVVTALVPLRRGQGFPREQLERAWTLADSLDEPLRRLAVLAALAEVAWMIGEEDPRVHDLAPRGLTDLSRPATAWSSAALATWLRRLGLPVEMPADAPTPFRLAIEGRHAEAASWWHTAGDSFQEAMTLSDSPDAQHRLAAVAVLDRLGAVGTADRLRAQLRAEGVGAVPQRPREATRANPGGLTNRQLDVARLVARGLSNSEIAAALYISPKTADHHVSAILGKLGLESRRAVARKAEQLGLK</sequence>